<dbReference type="InterPro" id="IPR024402">
    <property type="entry name" value="DUF2726"/>
</dbReference>
<evidence type="ECO:0000259" key="6">
    <source>
        <dbReference type="Pfam" id="PF10881"/>
    </source>
</evidence>
<dbReference type="GO" id="GO:0005524">
    <property type="term" value="F:ATP binding"/>
    <property type="evidence" value="ECO:0007669"/>
    <property type="project" value="UniProtKB-KW"/>
</dbReference>
<dbReference type="Proteomes" id="UP000247932">
    <property type="component" value="Unassembled WGS sequence"/>
</dbReference>
<reference evidence="9 10" key="1">
    <citation type="submission" date="2018-05" db="EMBL/GenBank/DDBJ databases">
        <title>Reference genomes for bee gut microbiota database.</title>
        <authorList>
            <person name="Ellegaard K.M."/>
        </authorList>
    </citation>
    <scope>NUCLEOTIDE SEQUENCE [LARGE SCALE GENOMIC DNA]</scope>
    <source>
        <strain evidence="9 10">ESL0182</strain>
    </source>
</reference>
<dbReference type="PANTHER" id="PTHR43788:SF8">
    <property type="entry name" value="DNA-BINDING PROTEIN SMUBP-2"/>
    <property type="match status" value="1"/>
</dbReference>
<sequence>MISIYMNGENKTKQISDWSLYYDNKDQELKLTSHFPSGKKYTQPLSQCQVNPFEQIKGNLLIVKDKSKIDWIEKAESYGRKYTVVYYPNHSRPYVMLSENIQIVSETNLKNEDIFQYFTQVALARIEHADEHNKGIAENVLRQLDKITPHPDTVLHAYCSVINQKRQPPQHLIYPFGINESQLKAVKQAFASQISIIEGPPGTGKTQTILNIVANILINNRTVAILSNNNSAVENVYEKLAKDQLDYLVAKLGSSDKRKNFFGGELELSLEKQEQTITLQRISELSNTLVEHLQAQNQVAFLQAQINELTIEKGYLQQSQSENLSSDAQLLSKYQFSKEKITDLLAYLNYLDQRRITFKDRIQLLLNFKIIRTKFISNWQKRQAIFNLLQLAYYDQQLNEKKRLLKRYQERLEQNQFHSLLADLTRFSMQYLKAHLSQTIDLKATFTDKDYQQRFSEFTKRFPIIGSSTHSIINSLGQGALIDYLIIDEASQQDIIPGILGLGCAKNVIIVGDRKQLPHVPTKLDIKPPHEYYDCEKYSLLDSFIGLFQDKIPITLLKEHYRCHPKIIQFCNKQFYNDQLIPMTKDNGEQALTLIVTAPGNHTRNLTNLRELDSLNKVGWQDFTEENTGFIAPYNNQIDLSQEHLPSGIIKATTHKFQGRECDNIIFSTVLDKKLSSQQQLNFVDDPNLINVAVSRAKNRFMLVTGNDVFTKNNQSIAALIRYINYYADNDHIYQSPVISAFDLLYQDYDKSLEALNSRLRKHDSKYKSERIIAQLLRDILKESTYQTMIYHQQVLLEQLVSKNNNSFTELELEYMHHKASCDFVLYFKTGKYPIAVIEVDGDDHSKPEQRKRDQLKNAILAKAGVPLLRLKTIESQIEEKIKQFLSQSMVVEREKFTGY</sequence>
<dbReference type="Gene3D" id="3.40.50.300">
    <property type="entry name" value="P-loop containing nucleotide triphosphate hydrolases"/>
    <property type="match status" value="2"/>
</dbReference>
<feature type="domain" description="DNA2/NAM7 helicase-like C-terminal" evidence="8">
    <location>
        <begin position="544"/>
        <end position="705"/>
    </location>
</feature>
<keyword evidence="5" id="KW-0067">ATP-binding</keyword>
<dbReference type="PANTHER" id="PTHR43788">
    <property type="entry name" value="DNA2/NAM7 HELICASE FAMILY MEMBER"/>
    <property type="match status" value="1"/>
</dbReference>
<evidence type="ECO:0000256" key="1">
    <source>
        <dbReference type="ARBA" id="ARBA00007913"/>
    </source>
</evidence>
<dbReference type="Gene3D" id="3.40.960.10">
    <property type="entry name" value="VSR Endonuclease"/>
    <property type="match status" value="1"/>
</dbReference>
<dbReference type="OrthoDB" id="9757917at2"/>
<dbReference type="Pfam" id="PF13087">
    <property type="entry name" value="AAA_12"/>
    <property type="match status" value="1"/>
</dbReference>
<keyword evidence="4 9" id="KW-0347">Helicase</keyword>
<organism evidence="9 10">
    <name type="scientific">Gilliamella apicola</name>
    <dbReference type="NCBI Taxonomy" id="1196095"/>
    <lineage>
        <taxon>Bacteria</taxon>
        <taxon>Pseudomonadati</taxon>
        <taxon>Pseudomonadota</taxon>
        <taxon>Gammaproteobacteria</taxon>
        <taxon>Orbales</taxon>
        <taxon>Orbaceae</taxon>
        <taxon>Gilliamella</taxon>
    </lineage>
</organism>
<dbReference type="InterPro" id="IPR047187">
    <property type="entry name" value="SF1_C_Upf1"/>
</dbReference>
<evidence type="ECO:0000313" key="10">
    <source>
        <dbReference type="Proteomes" id="UP000247932"/>
    </source>
</evidence>
<evidence type="ECO:0000256" key="5">
    <source>
        <dbReference type="ARBA" id="ARBA00022840"/>
    </source>
</evidence>
<keyword evidence="10" id="KW-1185">Reference proteome</keyword>
<evidence type="ECO:0000256" key="3">
    <source>
        <dbReference type="ARBA" id="ARBA00022801"/>
    </source>
</evidence>
<comment type="caution">
    <text evidence="9">The sequence shown here is derived from an EMBL/GenBank/DDBJ whole genome shotgun (WGS) entry which is preliminary data.</text>
</comment>
<protein>
    <submittedName>
        <fullName evidence="9">Helicase</fullName>
    </submittedName>
</protein>
<gene>
    <name evidence="9" type="ORF">DKK70_13425</name>
</gene>
<dbReference type="InterPro" id="IPR041679">
    <property type="entry name" value="DNA2/NAM7-like_C"/>
</dbReference>
<evidence type="ECO:0000256" key="4">
    <source>
        <dbReference type="ARBA" id="ARBA00022806"/>
    </source>
</evidence>
<evidence type="ECO:0000259" key="7">
    <source>
        <dbReference type="Pfam" id="PF13086"/>
    </source>
</evidence>
<feature type="domain" description="DUF2726" evidence="6">
    <location>
        <begin position="769"/>
        <end position="885"/>
    </location>
</feature>
<evidence type="ECO:0000256" key="2">
    <source>
        <dbReference type="ARBA" id="ARBA00022741"/>
    </source>
</evidence>
<dbReference type="AlphaFoldDB" id="A0A2V4EKS2"/>
<dbReference type="GO" id="GO:0016787">
    <property type="term" value="F:hydrolase activity"/>
    <property type="evidence" value="ECO:0007669"/>
    <property type="project" value="UniProtKB-KW"/>
</dbReference>
<dbReference type="InterPro" id="IPR050534">
    <property type="entry name" value="Coronavir_polyprotein_1ab"/>
</dbReference>
<dbReference type="Pfam" id="PF13086">
    <property type="entry name" value="AAA_11"/>
    <property type="match status" value="1"/>
</dbReference>
<dbReference type="CDD" id="cd17934">
    <property type="entry name" value="DEXXQc_Upf1-like"/>
    <property type="match status" value="1"/>
</dbReference>
<accession>A0A2V4EKS2</accession>
<comment type="similarity">
    <text evidence="1">Belongs to the DNA2/NAM7 helicase family.</text>
</comment>
<dbReference type="SUPFAM" id="SSF52540">
    <property type="entry name" value="P-loop containing nucleoside triphosphate hydrolases"/>
    <property type="match status" value="1"/>
</dbReference>
<evidence type="ECO:0000313" key="9">
    <source>
        <dbReference type="EMBL" id="PXZ05118.1"/>
    </source>
</evidence>
<dbReference type="InterPro" id="IPR041677">
    <property type="entry name" value="DNA2/NAM7_AAA_11"/>
</dbReference>
<keyword evidence="3" id="KW-0378">Hydrolase</keyword>
<keyword evidence="2" id="KW-0547">Nucleotide-binding</keyword>
<evidence type="ECO:0000259" key="8">
    <source>
        <dbReference type="Pfam" id="PF13087"/>
    </source>
</evidence>
<dbReference type="CDD" id="cd18808">
    <property type="entry name" value="SF1_C_Upf1"/>
    <property type="match status" value="1"/>
</dbReference>
<dbReference type="InterPro" id="IPR027417">
    <property type="entry name" value="P-loop_NTPase"/>
</dbReference>
<feature type="domain" description="DNA2/NAM7 helicase helicase" evidence="7">
    <location>
        <begin position="178"/>
        <end position="518"/>
    </location>
</feature>
<dbReference type="RefSeq" id="WP_110434466.1">
    <property type="nucleotide sequence ID" value="NZ_QGLR01000014.1"/>
</dbReference>
<name>A0A2V4EKS2_9GAMM</name>
<dbReference type="GO" id="GO:0043139">
    <property type="term" value="F:5'-3' DNA helicase activity"/>
    <property type="evidence" value="ECO:0007669"/>
    <property type="project" value="TreeGrafter"/>
</dbReference>
<proteinExistence type="inferred from homology"/>
<dbReference type="EMBL" id="QGLR01000014">
    <property type="protein sequence ID" value="PXZ05118.1"/>
    <property type="molecule type" value="Genomic_DNA"/>
</dbReference>
<dbReference type="Pfam" id="PF10881">
    <property type="entry name" value="DUF2726"/>
    <property type="match status" value="1"/>
</dbReference>